<protein>
    <recommendedName>
        <fullName evidence="4">FeoB-associated Cys-rich membrane protein</fullName>
    </recommendedName>
</protein>
<reference evidence="2 3" key="1">
    <citation type="journal article" date="2007" name="Appl. Environ. Microbiol.">
        <title>Genome sequence of the cellulolytic gliding bacterium Cytophaga hutchinsonii.</title>
        <authorList>
            <person name="Xie G."/>
            <person name="Bruce D.C."/>
            <person name="Challacombe J.F."/>
            <person name="Chertkov O."/>
            <person name="Detter J.C."/>
            <person name="Gilna P."/>
            <person name="Han C.S."/>
            <person name="Lucas S."/>
            <person name="Misra M."/>
            <person name="Myers G.L."/>
            <person name="Richardson P."/>
            <person name="Tapia R."/>
            <person name="Thayer N."/>
            <person name="Thompson L.S."/>
            <person name="Brettin T.S."/>
            <person name="Henrissat B."/>
            <person name="Wilson D.B."/>
            <person name="McBride M.J."/>
        </authorList>
    </citation>
    <scope>NUCLEOTIDE SEQUENCE [LARGE SCALE GENOMIC DNA]</scope>
    <source>
        <strain evidence="3">ATCC 33406 / DSM 1761 / CIP 103989 / NBRC 15051 / NCIMB 9469 / D465</strain>
    </source>
</reference>
<dbReference type="RefSeq" id="WP_011586609.1">
    <property type="nucleotide sequence ID" value="NC_008255.1"/>
</dbReference>
<sequence length="52" mass="5513">MSTGIQYIIIGAIVGWAGVYLFRKIYGLFNVPKDGCGGGCGCASAELKKEKK</sequence>
<dbReference type="Proteomes" id="UP000001822">
    <property type="component" value="Chromosome"/>
</dbReference>
<dbReference type="EMBL" id="CP000383">
    <property type="protein sequence ID" value="ABG60499.1"/>
    <property type="molecule type" value="Genomic_DNA"/>
</dbReference>
<keyword evidence="1" id="KW-0812">Transmembrane</keyword>
<accession>A0A6N4SVP8</accession>
<gene>
    <name evidence="2" type="ordered locus">CHU_3260</name>
</gene>
<keyword evidence="1" id="KW-1133">Transmembrane helix</keyword>
<dbReference type="AlphaFoldDB" id="A0A6N4SVP8"/>
<evidence type="ECO:0000313" key="2">
    <source>
        <dbReference type="EMBL" id="ABG60499.1"/>
    </source>
</evidence>
<organism evidence="2 3">
    <name type="scientific">Cytophaga hutchinsonii (strain ATCC 33406 / DSM 1761 / CIP 103989 / NBRC 15051 / NCIMB 9469 / D465)</name>
    <dbReference type="NCBI Taxonomy" id="269798"/>
    <lineage>
        <taxon>Bacteria</taxon>
        <taxon>Pseudomonadati</taxon>
        <taxon>Bacteroidota</taxon>
        <taxon>Cytophagia</taxon>
        <taxon>Cytophagales</taxon>
        <taxon>Cytophagaceae</taxon>
        <taxon>Cytophaga</taxon>
    </lineage>
</organism>
<feature type="transmembrane region" description="Helical" evidence="1">
    <location>
        <begin position="6"/>
        <end position="23"/>
    </location>
</feature>
<keyword evidence="3" id="KW-1185">Reference proteome</keyword>
<name>A0A6N4SVP8_CYTH3</name>
<evidence type="ECO:0000256" key="1">
    <source>
        <dbReference type="SAM" id="Phobius"/>
    </source>
</evidence>
<dbReference type="KEGG" id="chu:CHU_3260"/>
<proteinExistence type="predicted"/>
<evidence type="ECO:0000313" key="3">
    <source>
        <dbReference type="Proteomes" id="UP000001822"/>
    </source>
</evidence>
<evidence type="ECO:0008006" key="4">
    <source>
        <dbReference type="Google" id="ProtNLM"/>
    </source>
</evidence>
<keyword evidence="1" id="KW-0472">Membrane</keyword>